<evidence type="ECO:0000313" key="4">
    <source>
        <dbReference type="Proteomes" id="UP000268093"/>
    </source>
</evidence>
<gene>
    <name evidence="3" type="ORF">BC936DRAFT_146472</name>
</gene>
<dbReference type="OrthoDB" id="10254973at2759"/>
<dbReference type="GO" id="GO:0005634">
    <property type="term" value="C:nucleus"/>
    <property type="evidence" value="ECO:0007669"/>
    <property type="project" value="TreeGrafter"/>
</dbReference>
<dbReference type="GO" id="GO:0003697">
    <property type="term" value="F:single-stranded DNA binding"/>
    <property type="evidence" value="ECO:0007669"/>
    <property type="project" value="TreeGrafter"/>
</dbReference>
<organism evidence="3 4">
    <name type="scientific">Jimgerdemannia flammicorona</name>
    <dbReference type="NCBI Taxonomy" id="994334"/>
    <lineage>
        <taxon>Eukaryota</taxon>
        <taxon>Fungi</taxon>
        <taxon>Fungi incertae sedis</taxon>
        <taxon>Mucoromycota</taxon>
        <taxon>Mucoromycotina</taxon>
        <taxon>Endogonomycetes</taxon>
        <taxon>Endogonales</taxon>
        <taxon>Endogonaceae</taxon>
        <taxon>Jimgerdemannia</taxon>
    </lineage>
</organism>
<keyword evidence="1" id="KW-0175">Coiled coil</keyword>
<keyword evidence="4" id="KW-1185">Reference proteome</keyword>
<reference evidence="3 4" key="1">
    <citation type="journal article" date="2018" name="New Phytol.">
        <title>Phylogenomics of Endogonaceae and evolution of mycorrhizas within Mucoromycota.</title>
        <authorList>
            <person name="Chang Y."/>
            <person name="Desiro A."/>
            <person name="Na H."/>
            <person name="Sandor L."/>
            <person name="Lipzen A."/>
            <person name="Clum A."/>
            <person name="Barry K."/>
            <person name="Grigoriev I.V."/>
            <person name="Martin F.M."/>
            <person name="Stajich J.E."/>
            <person name="Smith M.E."/>
            <person name="Bonito G."/>
            <person name="Spatafora J.W."/>
        </authorList>
    </citation>
    <scope>NUCLEOTIDE SEQUENCE [LARGE SCALE GENOMIC DNA]</scope>
    <source>
        <strain evidence="3 4">GMNB39</strain>
    </source>
</reference>
<accession>A0A433D7J2</accession>
<feature type="region of interest" description="Disordered" evidence="2">
    <location>
        <begin position="30"/>
        <end position="57"/>
    </location>
</feature>
<evidence type="ECO:0000256" key="1">
    <source>
        <dbReference type="ARBA" id="ARBA00023054"/>
    </source>
</evidence>
<comment type="caution">
    <text evidence="3">The sequence shown here is derived from an EMBL/GenBank/DDBJ whole genome shotgun (WGS) entry which is preliminary data.</text>
</comment>
<dbReference type="AlphaFoldDB" id="A0A433D7J2"/>
<feature type="compositionally biased region" description="Basic and acidic residues" evidence="2">
    <location>
        <begin position="33"/>
        <end position="47"/>
    </location>
</feature>
<evidence type="ECO:0000256" key="2">
    <source>
        <dbReference type="SAM" id="MobiDB-lite"/>
    </source>
</evidence>
<dbReference type="GO" id="GO:0000724">
    <property type="term" value="P:double-strand break repair via homologous recombination"/>
    <property type="evidence" value="ECO:0007669"/>
    <property type="project" value="TreeGrafter"/>
</dbReference>
<evidence type="ECO:0000313" key="3">
    <source>
        <dbReference type="EMBL" id="RUP46830.1"/>
    </source>
</evidence>
<dbReference type="PANTHER" id="PTHR45916:SF1">
    <property type="entry name" value="STRUCTURAL MAINTENANCE OF CHROMOSOMES PROTEIN 5"/>
    <property type="match status" value="1"/>
</dbReference>
<sequence>MDCFHLSATGTIGLNHPVLDGTAGVSQNALSCGRRDQPRDGSSKRASDSQSTCGGGMPSQHASVGIFVAMNGLPVIISVRSLTNKFIIRYFLITPKLLPDLDYHERMRVLCIFNGEYQPEKLKLRSYIDARKQMVATT</sequence>
<name>A0A433D7J2_9FUNG</name>
<dbReference type="Proteomes" id="UP000268093">
    <property type="component" value="Unassembled WGS sequence"/>
</dbReference>
<dbReference type="EMBL" id="RBNI01005309">
    <property type="protein sequence ID" value="RUP46830.1"/>
    <property type="molecule type" value="Genomic_DNA"/>
</dbReference>
<dbReference type="GO" id="GO:0030915">
    <property type="term" value="C:Smc5-Smc6 complex"/>
    <property type="evidence" value="ECO:0007669"/>
    <property type="project" value="TreeGrafter"/>
</dbReference>
<dbReference type="PANTHER" id="PTHR45916">
    <property type="entry name" value="STRUCTURAL MAINTENANCE OF CHROMOSOMES PROTEIN 5"/>
    <property type="match status" value="1"/>
</dbReference>
<protein>
    <submittedName>
        <fullName evidence="3">Uncharacterized protein</fullName>
    </submittedName>
</protein>
<proteinExistence type="predicted"/>